<organism evidence="1 2">
    <name type="scientific">Helicobacter pylori</name>
    <name type="common">Campylobacter pylori</name>
    <dbReference type="NCBI Taxonomy" id="210"/>
    <lineage>
        <taxon>Bacteria</taxon>
        <taxon>Pseudomonadati</taxon>
        <taxon>Campylobacterota</taxon>
        <taxon>Epsilonproteobacteria</taxon>
        <taxon>Campylobacterales</taxon>
        <taxon>Helicobacteraceae</taxon>
        <taxon>Helicobacter</taxon>
    </lineage>
</organism>
<dbReference type="AlphaFoldDB" id="A0AAE7AML9"/>
<gene>
    <name evidence="1" type="ORF">HK440_01095</name>
</gene>
<reference evidence="1 2" key="1">
    <citation type="submission" date="2020-05" db="EMBL/GenBank/DDBJ databases">
        <title>Proteome, Transcriptome, Methylome of different strains of Helicobacter pylori.</title>
        <authorList>
            <person name="Butenko I."/>
            <person name="Fedorov D."/>
            <person name="Babenko V."/>
            <person name="Manolov A."/>
            <person name="Boldyreva D."/>
            <person name="Klimina K."/>
            <person name="Veselovski V."/>
            <person name="Malahova M."/>
            <person name="Semashko T."/>
            <person name="Semenov I."/>
            <person name="Govorun V."/>
        </authorList>
    </citation>
    <scope>NUCLEOTIDE SEQUENCE [LARGE SCALE GENOMIC DNA]</scope>
    <source>
        <strain evidence="1 2">HPY</strain>
    </source>
</reference>
<dbReference type="RefSeq" id="WP_001916854.1">
    <property type="nucleotide sequence ID" value="NZ_CP053392.1"/>
</dbReference>
<sequence>MLLNYDFLEFVDEPQRNTSLTASIDKALADKKLARQNKPSVRVLGKAMPLSKFLDAVGDEISRLKREQNTETIKGSTIESASLNSILKKIKSGLPFGTISAFRPFKPVFEKDFTEKQQKALISAYKSGFDPKNADKVAQYWQNKPTKIDLHKPIKTKDFFKGNTNIYRTLRNLFGQKFMDSYIAPKSETTMKDFMSSDKFVKKYRYTQKDNMKRTRQLKSLLDSKRHFLGYIQVIGYWKEDLKDDLIPDKETSFFVFTNEPSSTFDLASYLLLLARLFNQAAICYCDNAKTDKVELVSALPNDFGDVWAKFTDITFTIPLIQSITRLHNKVYTFFEKKNMENYGVSFEELSTTKLKAMGMPKDIEGFNIPCKAYIEHHIKTSIHSSLGVERNYPGRTFDMDKIQQYELQAIKRLDLQRCSKSKSFKASYNHNIKVNNLVKALRQGKKASRTLIAKVLANTIDTDAGYCFISDLATQLNNISPRLSKSIVTAIEQVQGLRLTYALIDKVSYNSLHNILSFIFDIDNPLNDQVFEELVIEVPREALKNVKLPQIKNVLTAQIFDGAYQFRGNGYKFKG</sequence>
<name>A0AAE7AML9_HELPX</name>
<evidence type="ECO:0000313" key="1">
    <source>
        <dbReference type="EMBL" id="QJW43086.1"/>
    </source>
</evidence>
<dbReference type="Proteomes" id="UP000502945">
    <property type="component" value="Chromosome"/>
</dbReference>
<evidence type="ECO:0000313" key="2">
    <source>
        <dbReference type="Proteomes" id="UP000502945"/>
    </source>
</evidence>
<proteinExistence type="predicted"/>
<dbReference type="EMBL" id="CP053396">
    <property type="protein sequence ID" value="QJW43086.1"/>
    <property type="molecule type" value="Genomic_DNA"/>
</dbReference>
<accession>A0AAE7AML9</accession>
<protein>
    <submittedName>
        <fullName evidence="1">Uncharacterized protein</fullName>
    </submittedName>
</protein>